<dbReference type="InterPro" id="IPR008253">
    <property type="entry name" value="Marvel"/>
</dbReference>
<reference evidence="7" key="1">
    <citation type="submission" date="2019-05" db="EMBL/GenBank/DDBJ databases">
        <authorList>
            <person name="Piombo E."/>
        </authorList>
    </citation>
    <scope>NUCLEOTIDE SEQUENCE</scope>
    <source>
        <strain evidence="7">C2S</strain>
    </source>
</reference>
<evidence type="ECO:0000313" key="7">
    <source>
        <dbReference type="EMBL" id="VTT63509.1"/>
    </source>
</evidence>
<evidence type="ECO:0000256" key="1">
    <source>
        <dbReference type="ARBA" id="ARBA00004141"/>
    </source>
</evidence>
<dbReference type="Pfam" id="PF01284">
    <property type="entry name" value="MARVEL"/>
    <property type="match status" value="1"/>
</dbReference>
<keyword evidence="4" id="KW-0472">Membrane</keyword>
<dbReference type="InterPro" id="IPR038727">
    <property type="entry name" value="NadR/Ttd14_AAA_dom"/>
</dbReference>
<comment type="subcellular location">
    <subcellularLocation>
        <location evidence="1">Membrane</location>
        <topology evidence="1">Multi-pass membrane protein</topology>
    </subcellularLocation>
</comment>
<keyword evidence="2" id="KW-0812">Transmembrane</keyword>
<dbReference type="Pfam" id="PF13521">
    <property type="entry name" value="AAA_28"/>
    <property type="match status" value="1"/>
</dbReference>
<dbReference type="GO" id="GO:0016020">
    <property type="term" value="C:membrane"/>
    <property type="evidence" value="ECO:0007669"/>
    <property type="project" value="UniProtKB-SubCell"/>
</dbReference>
<sequence length="463" mass="52287">MSSKSCIPNIYIIGPQSTGKTTLVNKLQSDLEHWLADTSIDKPQIVSEVARTVLAKHKYSAEDIRASTTRCFELQQLILEAQAAAEKEALKTSSWFVSDRSGFDPLVYAKRYAAPGAVEQLQELDAWKQVKARMERSLIVVCEAGTPWLMDDGVRLMPGSDDEWMQTFYNFCEMLDELGLGYYMHWLLNLDYMAFGWHTMKSYDNHDFGFGFGFGKPGAFRWPHPNFEAFFFVLPSRAGVWNASGDQDIAVCCGVGGPCYAQLEKDQEFAQYAEHRGLGMAETGVAHKIISVILRLCELSSAIIVLGILSRFCYLAGIAEAHVDGRIIYTIVVACLGIIYSICFCPPFKAMFLGFPFDFVMFVMWLVAYCLLQTRTGSHTCSASWYYNYWGYYWGRFWRVGPVGNVNVDTAGCASWRTALAFAFIAWFLHLLSGVLGIYVFRTYIKLDETKADMKQHAEKLAK</sequence>
<evidence type="ECO:0000256" key="2">
    <source>
        <dbReference type="ARBA" id="ARBA00022692"/>
    </source>
</evidence>
<dbReference type="AlphaFoldDB" id="A0A5Q3FR90"/>
<accession>A0A5Q3FR90</accession>
<gene>
    <name evidence="7" type="ORF">C2S_507</name>
</gene>
<dbReference type="PANTHER" id="PTHR39608:SF1">
    <property type="entry name" value="INTEGRAL MEMBRANE PROTEIN (AFU_ORTHOLOGUE AFUA_5G08640)"/>
    <property type="match status" value="1"/>
</dbReference>
<evidence type="ECO:0000259" key="6">
    <source>
        <dbReference type="Pfam" id="PF13521"/>
    </source>
</evidence>
<dbReference type="PANTHER" id="PTHR39608">
    <property type="entry name" value="INTEGRAL MEMBRANE PROTEIN (AFU_ORTHOLOGUE AFUA_5G08640)"/>
    <property type="match status" value="1"/>
</dbReference>
<dbReference type="Gene3D" id="3.40.50.300">
    <property type="entry name" value="P-loop containing nucleotide triphosphate hydrolases"/>
    <property type="match status" value="1"/>
</dbReference>
<name>A0A5Q3FR90_FUSFU</name>
<organism evidence="7 8">
    <name type="scientific">Fusarium fujikuroi</name>
    <name type="common">Bakanae and foot rot disease fungus</name>
    <name type="synonym">Gibberella fujikuroi</name>
    <dbReference type="NCBI Taxonomy" id="5127"/>
    <lineage>
        <taxon>Eukaryota</taxon>
        <taxon>Fungi</taxon>
        <taxon>Dikarya</taxon>
        <taxon>Ascomycota</taxon>
        <taxon>Pezizomycotina</taxon>
        <taxon>Sordariomycetes</taxon>
        <taxon>Hypocreomycetidae</taxon>
        <taxon>Hypocreales</taxon>
        <taxon>Nectriaceae</taxon>
        <taxon>Fusarium</taxon>
        <taxon>Fusarium fujikuroi species complex</taxon>
    </lineage>
</organism>
<evidence type="ECO:0000259" key="5">
    <source>
        <dbReference type="Pfam" id="PF01284"/>
    </source>
</evidence>
<evidence type="ECO:0000256" key="3">
    <source>
        <dbReference type="ARBA" id="ARBA00022989"/>
    </source>
</evidence>
<dbReference type="EMBL" id="CABFJX010000112">
    <property type="protein sequence ID" value="VTT63509.1"/>
    <property type="molecule type" value="Genomic_DNA"/>
</dbReference>
<comment type="caution">
    <text evidence="7">The sequence shown here is derived from an EMBL/GenBank/DDBJ whole genome shotgun (WGS) entry which is preliminary data.</text>
</comment>
<dbReference type="Proteomes" id="UP000760494">
    <property type="component" value="Unassembled WGS sequence"/>
</dbReference>
<dbReference type="SUPFAM" id="SSF52540">
    <property type="entry name" value="P-loop containing nucleoside triphosphate hydrolases"/>
    <property type="match status" value="1"/>
</dbReference>
<evidence type="ECO:0000313" key="8">
    <source>
        <dbReference type="Proteomes" id="UP000760494"/>
    </source>
</evidence>
<proteinExistence type="predicted"/>
<keyword evidence="3" id="KW-1133">Transmembrane helix</keyword>
<dbReference type="InterPro" id="IPR027417">
    <property type="entry name" value="P-loop_NTPase"/>
</dbReference>
<feature type="domain" description="NadR/Ttd14 AAA" evidence="6">
    <location>
        <begin position="10"/>
        <end position="182"/>
    </location>
</feature>
<feature type="domain" description="MARVEL" evidence="5">
    <location>
        <begin position="290"/>
        <end position="435"/>
    </location>
</feature>
<protein>
    <submittedName>
        <fullName evidence="7">Uncharacterized protein</fullName>
    </submittedName>
</protein>
<evidence type="ECO:0000256" key="4">
    <source>
        <dbReference type="ARBA" id="ARBA00023136"/>
    </source>
</evidence>